<dbReference type="VEuPathDB" id="PlasmoDB:PfNF54_140058600"/>
<evidence type="ECO:0000313" key="4">
    <source>
        <dbReference type="Proteomes" id="UP000754359"/>
    </source>
</evidence>
<accession>A0A2I0C1T5</accession>
<organism evidence="2 3">
    <name type="scientific">Plasmodium falciparum (isolate NF54)</name>
    <dbReference type="NCBI Taxonomy" id="5843"/>
    <lineage>
        <taxon>Eukaryota</taxon>
        <taxon>Sar</taxon>
        <taxon>Alveolata</taxon>
        <taxon>Apicomplexa</taxon>
        <taxon>Aconoidasida</taxon>
        <taxon>Haemosporida</taxon>
        <taxon>Plasmodiidae</taxon>
        <taxon>Plasmodium</taxon>
        <taxon>Plasmodium (Laverania)</taxon>
    </lineage>
</organism>
<comment type="caution">
    <text evidence="2">The sequence shown here is derived from an EMBL/GenBank/DDBJ whole genome shotgun (WGS) entry which is preliminary data.</text>
</comment>
<sequence length="154" mass="17377">MMHPFNFVPQLDNKINVVSMQPFQMYVPNNNAVIPQSFSSDHTTQHYSQPIYFEPLPPIYVKNQLLPSPILVQMPTTVVVQNESQPAMVLNQPPSNIVVKNNPPTSVFVKQSNPNVVVKNEAPPNYIQNVDTCQETIVTDMNCPVMTNINKNIM</sequence>
<name>A0A2I0C1T5_PLAFO</name>
<dbReference type="Proteomes" id="UP000232684">
    <property type="component" value="Unassembled WGS sequence"/>
</dbReference>
<evidence type="ECO:0000313" key="2">
    <source>
        <dbReference type="EMBL" id="PKC49535.1"/>
    </source>
</evidence>
<evidence type="ECO:0000313" key="1">
    <source>
        <dbReference type="EMBL" id="KAF4328992.1"/>
    </source>
</evidence>
<dbReference type="Proteomes" id="UP000754359">
    <property type="component" value="Unassembled WGS sequence"/>
</dbReference>
<evidence type="ECO:0000313" key="3">
    <source>
        <dbReference type="Proteomes" id="UP000232684"/>
    </source>
</evidence>
<gene>
    <name evidence="2" type="ORF">CK202_0243</name>
    <name evidence="1" type="ORF">CYL21_2138</name>
</gene>
<reference evidence="1 4" key="2">
    <citation type="submission" date="2018-05" db="EMBL/GenBank/DDBJ databases">
        <title>Genome assembly of Plasmodium falciparum NF54 DiCre.</title>
        <authorList>
            <person name="Baumgarten S."/>
            <person name="Treeck M."/>
            <person name="Scherf A."/>
        </authorList>
    </citation>
    <scope>NUCLEOTIDE SEQUENCE [LARGE SCALE GENOMIC DNA]</scope>
    <source>
        <strain evidence="1">NF54</strain>
    </source>
</reference>
<dbReference type="EMBL" id="QFXU01000012">
    <property type="protein sequence ID" value="KAF4328992.1"/>
    <property type="molecule type" value="Genomic_DNA"/>
</dbReference>
<dbReference type="EMBL" id="NYMT01000001">
    <property type="protein sequence ID" value="PKC49535.1"/>
    <property type="molecule type" value="Genomic_DNA"/>
</dbReference>
<reference evidence="2 3" key="1">
    <citation type="submission" date="2017-11" db="EMBL/GenBank/DDBJ databases">
        <title>Plasmodium falciparum NF54 genome assembly.</title>
        <authorList>
            <person name="Bryant J.M."/>
            <person name="Baumgarten S."/>
            <person name="Scheidig-Benatar C."/>
            <person name="Scherf A."/>
        </authorList>
    </citation>
    <scope>NUCLEOTIDE SEQUENCE [LARGE SCALE GENOMIC DNA]</scope>
    <source>
        <strain evidence="2">NF54</strain>
    </source>
</reference>
<proteinExistence type="predicted"/>
<protein>
    <recommendedName>
        <fullName evidence="5">Pv-fam-g protein</fullName>
    </recommendedName>
</protein>
<dbReference type="AlphaFoldDB" id="A0A2I0C1T5"/>
<evidence type="ECO:0008006" key="5">
    <source>
        <dbReference type="Google" id="ProtNLM"/>
    </source>
</evidence>